<dbReference type="EMBL" id="AY939844">
    <property type="protein sequence ID" value="AAX44422.1"/>
    <property type="molecule type" value="Genomic_DNA"/>
</dbReference>
<reference evidence="2 4" key="2">
    <citation type="submission" date="2009-10" db="EMBL/GenBank/DDBJ databases">
        <title>The Genome Sequence of Prochlorococcus phage P-SSM2.</title>
        <authorList>
            <consortium name="The Broad Institute Genome Sequencing Platform"/>
            <person name="Henn M.R."/>
            <person name="Sullivan M.S."/>
            <person name="Osburne M.S."/>
            <person name="Levin J."/>
            <person name="Malboeuf C."/>
            <person name="Casali M."/>
            <person name="Russ C."/>
            <person name="Lennon N."/>
            <person name="Chapman S.B."/>
            <person name="Erlich R."/>
            <person name="Young S.K."/>
            <person name="Koehrsen M."/>
            <person name="Yandava C."/>
            <person name="Zeng Q."/>
            <person name="Alvarado L."/>
            <person name="Anderson S."/>
            <person name="Berlin A."/>
            <person name="Borenstein D."/>
            <person name="Chen Z."/>
            <person name="Engels R."/>
            <person name="Freedman E."/>
            <person name="Gellesch M."/>
            <person name="Goldberg J."/>
            <person name="Green L."/>
            <person name="Griggs A."/>
            <person name="Gujja S."/>
            <person name="Heilman E.R."/>
            <person name="Heiman D."/>
            <person name="Hepburn T."/>
            <person name="Howarth C."/>
            <person name="Jen D."/>
            <person name="Larson L."/>
            <person name="Lewis B."/>
            <person name="Mehta T."/>
            <person name="Park D."/>
            <person name="Pearson M."/>
            <person name="Richards J."/>
            <person name="Rizzolo K."/>
            <person name="Roberts A."/>
            <person name="Ryan E."/>
            <person name="Saif S."/>
            <person name="Shea T."/>
            <person name="Shenoy N."/>
            <person name="Sisk P."/>
            <person name="Stolte C."/>
            <person name="Sykes S."/>
            <person name="Walk T."/>
            <person name="White J."/>
            <person name="Yu Q."/>
            <person name="Coleman M.L."/>
            <person name="Huang K.H."/>
            <person name="Weigele P.R."/>
            <person name="DeFrancesco A.S."/>
            <person name="Kern S.E."/>
            <person name="Thompson L.R."/>
            <person name="Fu R."/>
            <person name="Hombeck B."/>
            <person name="Chisholm S.W."/>
            <person name="Haas B."/>
            <person name="Nusbaum C."/>
            <person name="Birren B."/>
        </authorList>
    </citation>
    <scope>NUCLEOTIDE SEQUENCE [LARGE SCALE GENOMIC DNA]</scope>
    <source>
        <strain evidence="2">P-SSM2</strain>
    </source>
</reference>
<keyword evidence="3" id="KW-1185">Reference proteome</keyword>
<dbReference type="GeneID" id="3294208"/>
<protein>
    <submittedName>
        <fullName evidence="1">Uncharacterized protein</fullName>
    </submittedName>
</protein>
<evidence type="ECO:0000313" key="3">
    <source>
        <dbReference type="Proteomes" id="UP000000991"/>
    </source>
</evidence>
<dbReference type="EMBL" id="GU071092">
    <property type="protein sequence ID" value="ACY75920.1"/>
    <property type="molecule type" value="Genomic_DNA"/>
</dbReference>
<name>Q58MW0_BPPRM</name>
<dbReference type="Proteomes" id="UP000013923">
    <property type="component" value="Genome"/>
</dbReference>
<evidence type="ECO:0000313" key="2">
    <source>
        <dbReference type="EMBL" id="ACY75920.1"/>
    </source>
</evidence>
<dbReference type="Proteomes" id="UP000000991">
    <property type="component" value="Segment"/>
</dbReference>
<sequence length="59" mass="6683">MRLTEDVINKIAVLMQHTKMNGEVNWKDGDEIDVCLGGTFAGDKFISIINRTRSNTTKR</sequence>
<accession>Q58MW0</accession>
<dbReference type="RefSeq" id="YP_214276.1">
    <property type="nucleotide sequence ID" value="NC_006883.2"/>
</dbReference>
<reference evidence="1 3" key="3">
    <citation type="journal article" date="2010" name="Environ. Microbiol.">
        <title>Genomic analysis of oceanic cyanobacterial myoviruses compared with T4-like myoviruses from diverse hosts and environments.</title>
        <authorList>
            <person name="Sullivan M.B."/>
            <person name="Huang K.H."/>
            <person name="Ignacio-Espinoza J.C."/>
            <person name="Berlin A.M."/>
            <person name="Kelly L."/>
            <person name="Weigele P.R."/>
            <person name="DeFrancesco A.S."/>
            <person name="Kern S.E."/>
            <person name="Thompson L.R."/>
            <person name="Young S."/>
            <person name="Yandava C."/>
            <person name="Fu R."/>
            <person name="Krastins B."/>
            <person name="Chase M."/>
            <person name="Sarracino D."/>
            <person name="Osburne M.S."/>
            <person name="Henn M.R."/>
            <person name="Chisholm S.W."/>
        </authorList>
    </citation>
    <scope>NUCLEOTIDE SEQUENCE [LARGE SCALE GENOMIC DNA]</scope>
</reference>
<organismHost>
    <name type="scientific">Prochlorococcus</name>
    <dbReference type="NCBI Taxonomy" id="1218"/>
</organismHost>
<evidence type="ECO:0000313" key="1">
    <source>
        <dbReference type="EMBL" id="AAX44422.1"/>
    </source>
</evidence>
<dbReference type="KEGG" id="vg:3294208"/>
<gene>
    <name evidence="2" type="ORF">PCMG_00044</name>
    <name evidence="1" type="ORF">PSSM2_044</name>
</gene>
<dbReference type="OrthoDB" id="22127at10239"/>
<reference evidence="1 3" key="1">
    <citation type="journal article" date="2005" name="PLoS Biol.">
        <title>Three Prochlorococcus cyanophage genomes: signature features and ecological interpretations.</title>
        <authorList>
            <person name="Sullivan M.B."/>
            <person name="Coleman M.L."/>
            <person name="Weigele P."/>
            <person name="Rohwer F."/>
            <person name="Chisholm S.W."/>
        </authorList>
    </citation>
    <scope>NUCLEOTIDE SEQUENCE</scope>
</reference>
<organism evidence="1 3">
    <name type="scientific">Prochlorococcus phage P-SSM2</name>
    <dbReference type="NCBI Taxonomy" id="268746"/>
    <lineage>
        <taxon>Viruses</taxon>
        <taxon>Duplodnaviria</taxon>
        <taxon>Heunggongvirae</taxon>
        <taxon>Uroviricota</taxon>
        <taxon>Caudoviricetes</taxon>
        <taxon>Pantevenvirales</taxon>
        <taxon>Kyanoviridae</taxon>
        <taxon>Salacisavirus</taxon>
        <taxon>Salacisavirus pssm2</taxon>
    </lineage>
</organism>
<evidence type="ECO:0000313" key="4">
    <source>
        <dbReference type="Proteomes" id="UP000013923"/>
    </source>
</evidence>
<proteinExistence type="predicted"/>